<keyword evidence="2" id="KW-1185">Reference proteome</keyword>
<gene>
    <name evidence="1" type="ORF">STCU_11331</name>
</gene>
<evidence type="ECO:0000313" key="2">
    <source>
        <dbReference type="Proteomes" id="UP000015354"/>
    </source>
</evidence>
<accession>S9THI8</accession>
<dbReference type="AlphaFoldDB" id="S9THI8"/>
<comment type="caution">
    <text evidence="1">The sequence shown here is derived from an EMBL/GenBank/DDBJ whole genome shotgun (WGS) entry which is preliminary data.</text>
</comment>
<dbReference type="EMBL" id="ATMH01011273">
    <property type="protein sequence ID" value="EPY16384.1"/>
    <property type="molecule type" value="Genomic_DNA"/>
</dbReference>
<name>S9THI8_9TRYP</name>
<protein>
    <submittedName>
        <fullName evidence="1">Uncharacterized protein</fullName>
    </submittedName>
</protein>
<proteinExistence type="predicted"/>
<reference evidence="1 2" key="1">
    <citation type="journal article" date="2013" name="PLoS ONE">
        <title>Predicting the Proteins of Angomonas deanei, Strigomonas culicis and Their Respective Endosymbionts Reveals New Aspects of the Trypanosomatidae Family.</title>
        <authorList>
            <person name="Motta M.C."/>
            <person name="Martins A.C."/>
            <person name="de Souza S.S."/>
            <person name="Catta-Preta C.M."/>
            <person name="Silva R."/>
            <person name="Klein C.C."/>
            <person name="de Almeida L.G."/>
            <person name="de Lima Cunha O."/>
            <person name="Ciapina L.P."/>
            <person name="Brocchi M."/>
            <person name="Colabardini A.C."/>
            <person name="de Araujo Lima B."/>
            <person name="Machado C.R."/>
            <person name="de Almeida Soares C.M."/>
            <person name="Probst C.M."/>
            <person name="de Menezes C.B."/>
            <person name="Thompson C.E."/>
            <person name="Bartholomeu D.C."/>
            <person name="Gradia D.F."/>
            <person name="Pavoni D.P."/>
            <person name="Grisard E.C."/>
            <person name="Fantinatti-Garboggini F."/>
            <person name="Marchini F.K."/>
            <person name="Rodrigues-Luiz G.F."/>
            <person name="Wagner G."/>
            <person name="Goldman G.H."/>
            <person name="Fietto J.L."/>
            <person name="Elias M.C."/>
            <person name="Goldman M.H."/>
            <person name="Sagot M.F."/>
            <person name="Pereira M."/>
            <person name="Stoco P.H."/>
            <person name="de Mendonca-Neto R.P."/>
            <person name="Teixeira S.M."/>
            <person name="Maciel T.E."/>
            <person name="de Oliveira Mendes T.A."/>
            <person name="Urmenyi T.P."/>
            <person name="de Souza W."/>
            <person name="Schenkman S."/>
            <person name="de Vasconcelos A.T."/>
        </authorList>
    </citation>
    <scope>NUCLEOTIDE SEQUENCE [LARGE SCALE GENOMIC DNA]</scope>
</reference>
<organism evidence="1 2">
    <name type="scientific">Strigomonas culicis</name>
    <dbReference type="NCBI Taxonomy" id="28005"/>
    <lineage>
        <taxon>Eukaryota</taxon>
        <taxon>Discoba</taxon>
        <taxon>Euglenozoa</taxon>
        <taxon>Kinetoplastea</taxon>
        <taxon>Metakinetoplastina</taxon>
        <taxon>Trypanosomatida</taxon>
        <taxon>Trypanosomatidae</taxon>
        <taxon>Strigomonadinae</taxon>
        <taxon>Strigomonas</taxon>
    </lineage>
</organism>
<dbReference type="Proteomes" id="UP000015354">
    <property type="component" value="Unassembled WGS sequence"/>
</dbReference>
<sequence>MENIIEDLMSTVQCQQKRCVSLRAMHKQRTIKTAQEQAIALCHQIMCFLHTSWNAVVKKMFRCCCEPMPTALIRPYQSPRRCRPLPQNTTEWQVSYFTAAARSLRNVPARQTLYK</sequence>
<evidence type="ECO:0000313" key="1">
    <source>
        <dbReference type="EMBL" id="EPY16384.1"/>
    </source>
</evidence>